<proteinExistence type="evidence at transcript level"/>
<dbReference type="EMBL" id="JP006443">
    <property type="protein sequence ID" value="AER95040.1"/>
    <property type="molecule type" value="mRNA"/>
</dbReference>
<feature type="non-terminal residue" evidence="1">
    <location>
        <position position="1"/>
    </location>
</feature>
<dbReference type="AlphaFoldDB" id="M1EDD5"/>
<protein>
    <submittedName>
        <fullName evidence="1">Bradykinin receptor B1</fullName>
    </submittedName>
</protein>
<accession>M1EDD5</accession>
<keyword evidence="1" id="KW-0675">Receptor</keyword>
<evidence type="ECO:0000313" key="1">
    <source>
        <dbReference type="EMBL" id="AER95040.1"/>
    </source>
</evidence>
<organism evidence="1">
    <name type="scientific">Mustela putorius furo</name>
    <name type="common">European domestic ferret</name>
    <name type="synonym">Mustela furo</name>
    <dbReference type="NCBI Taxonomy" id="9669"/>
    <lineage>
        <taxon>Eukaryota</taxon>
        <taxon>Metazoa</taxon>
        <taxon>Chordata</taxon>
        <taxon>Craniata</taxon>
        <taxon>Vertebrata</taxon>
        <taxon>Euteleostomi</taxon>
        <taxon>Mammalia</taxon>
        <taxon>Eutheria</taxon>
        <taxon>Laurasiatheria</taxon>
        <taxon>Carnivora</taxon>
        <taxon>Caniformia</taxon>
        <taxon>Musteloidea</taxon>
        <taxon>Mustelidae</taxon>
        <taxon>Mustelinae</taxon>
        <taxon>Mustela</taxon>
    </lineage>
</organism>
<name>M1EDD5_MUSPF</name>
<reference evidence="1" key="1">
    <citation type="journal article" date="2013" name="J. Virol.">
        <title>Sequencing, annotation, and characterization of the influenza ferret infectome.</title>
        <authorList>
            <person name="Leon A.J."/>
            <person name="Banner D."/>
            <person name="Xu L."/>
            <person name="Ran L."/>
            <person name="Peng Z."/>
            <person name="Yi K."/>
            <person name="Chen C."/>
            <person name="Xu F."/>
            <person name="Huang J."/>
            <person name="Zhao Z."/>
            <person name="Lin Z."/>
            <person name="Huang S.H."/>
            <person name="Fang Y."/>
            <person name="Kelvin A.A."/>
            <person name="Ross T.M."/>
            <person name="Farooqui A."/>
            <person name="Kelvin D.J."/>
        </authorList>
    </citation>
    <scope>NUCLEOTIDE SEQUENCE</scope>
    <source>
        <tissue evidence="1">Lungs</tissue>
    </source>
</reference>
<sequence length="68" mass="7238">LPLLRLPGIPLPGAGRPGLLLGGFHRPGPAVCQLLRLHQQLPEPRHLRLRGPAFPDQGLGALPAVYPS</sequence>
<feature type="non-terminal residue" evidence="1">
    <location>
        <position position="68"/>
    </location>
</feature>